<comment type="caution">
    <text evidence="2">The sequence shown here is derived from an EMBL/GenBank/DDBJ whole genome shotgun (WGS) entry which is preliminary data.</text>
</comment>
<feature type="chain" id="PRO_5032666165" description="DUF4390 domain-containing protein" evidence="1">
    <location>
        <begin position="22"/>
        <end position="200"/>
    </location>
</feature>
<organism evidence="2 3">
    <name type="scientific">Oceanospirillum sediminis</name>
    <dbReference type="NCBI Taxonomy" id="2760088"/>
    <lineage>
        <taxon>Bacteria</taxon>
        <taxon>Pseudomonadati</taxon>
        <taxon>Pseudomonadota</taxon>
        <taxon>Gammaproteobacteria</taxon>
        <taxon>Oceanospirillales</taxon>
        <taxon>Oceanospirillaceae</taxon>
        <taxon>Oceanospirillum</taxon>
    </lineage>
</organism>
<evidence type="ECO:0000313" key="3">
    <source>
        <dbReference type="Proteomes" id="UP000565262"/>
    </source>
</evidence>
<gene>
    <name evidence="2" type="ORF">H4O21_06110</name>
</gene>
<sequence>MKYLTLCFAFMLALQITDASAHGLRMTTADVALRHNKHLTITIRTSVSDLFRQMNWPGKPSSLLHLAAADKKTFSQFRSALIKLLQPIPVQAGKYALQNRRLQLPGLADLQKLVQVEVAEQALQKDLDVSKHAHSVNDRQNYLRAELSGFINNKPSIPQQSQVLQIVFPAALGKILVTYSKPQTRTLSPGKDSTYYRQML</sequence>
<keyword evidence="3" id="KW-1185">Reference proteome</keyword>
<dbReference type="RefSeq" id="WP_182807958.1">
    <property type="nucleotide sequence ID" value="NZ_JACJFM010000005.1"/>
</dbReference>
<evidence type="ECO:0008006" key="4">
    <source>
        <dbReference type="Google" id="ProtNLM"/>
    </source>
</evidence>
<feature type="signal peptide" evidence="1">
    <location>
        <begin position="1"/>
        <end position="21"/>
    </location>
</feature>
<evidence type="ECO:0000313" key="2">
    <source>
        <dbReference type="EMBL" id="MBB1486177.1"/>
    </source>
</evidence>
<reference evidence="2 3" key="1">
    <citation type="submission" date="2020-08" db="EMBL/GenBank/DDBJ databases">
        <title>Oceanospirillum sp. nov. isolated from marine sediment.</title>
        <authorList>
            <person name="Ji X."/>
        </authorList>
    </citation>
    <scope>NUCLEOTIDE SEQUENCE [LARGE SCALE GENOMIC DNA]</scope>
    <source>
        <strain evidence="2 3">D5</strain>
    </source>
</reference>
<dbReference type="EMBL" id="JACJFM010000005">
    <property type="protein sequence ID" value="MBB1486177.1"/>
    <property type="molecule type" value="Genomic_DNA"/>
</dbReference>
<name>A0A839INY6_9GAMM</name>
<proteinExistence type="predicted"/>
<dbReference type="AlphaFoldDB" id="A0A839INY6"/>
<keyword evidence="1" id="KW-0732">Signal</keyword>
<evidence type="ECO:0000256" key="1">
    <source>
        <dbReference type="SAM" id="SignalP"/>
    </source>
</evidence>
<accession>A0A839INY6</accession>
<protein>
    <recommendedName>
        <fullName evidence="4">DUF4390 domain-containing protein</fullName>
    </recommendedName>
</protein>
<dbReference type="Proteomes" id="UP000565262">
    <property type="component" value="Unassembled WGS sequence"/>
</dbReference>